<reference evidence="1 2" key="1">
    <citation type="submission" date="2020-01" db="EMBL/GenBank/DDBJ databases">
        <authorList>
            <person name="Alvaro L.E."/>
            <person name="Baker K.N."/>
            <person name="Baxter I.S."/>
            <person name="Brown M.R."/>
            <person name="Driscoll K.D."/>
            <person name="Elrubaie J.M."/>
            <person name="Feith S.L."/>
            <person name="Indihar D.F."/>
            <person name="Knoch V.T."/>
            <person name="Koirtyohann K.M."/>
            <person name="Kratz M.A."/>
            <person name="Lear A.H."/>
            <person name="Lindblom K.E."/>
            <person name="Marcus E.R."/>
            <person name="Murphy M.E."/>
            <person name="Sensor R."/>
            <person name="Sherman S.J."/>
            <person name="Swift V.R."/>
            <person name="White K.E."/>
            <person name="Wills S.J."/>
            <person name="Gatt S.M."/>
            <person name="Lohbauer S.A."/>
            <person name="Power T.R."/>
            <person name="Rosales K.A."/>
            <person name="Sisson B.M."/>
            <person name="Isern S."/>
            <person name="Michael S.F."/>
            <person name="Sunnen C.N."/>
            <person name="Garlena R.A."/>
            <person name="Russell D.A."/>
            <person name="Pope W.H."/>
            <person name="Jacobs-Sera D."/>
            <person name="Hatfull G.F."/>
        </authorList>
    </citation>
    <scope>NUCLEOTIDE SEQUENCE [LARGE SCALE GENOMIC DNA]</scope>
</reference>
<dbReference type="EMBL" id="MN908687">
    <property type="protein sequence ID" value="QIG58235.1"/>
    <property type="molecule type" value="Genomic_DNA"/>
</dbReference>
<name>A0A6G6XK58_9CAUD</name>
<gene>
    <name evidence="1" type="primary">84</name>
    <name evidence="1" type="ORF">SEA_SKOG_83</name>
</gene>
<evidence type="ECO:0000313" key="2">
    <source>
        <dbReference type="Proteomes" id="UP000503093"/>
    </source>
</evidence>
<proteinExistence type="predicted"/>
<dbReference type="KEGG" id="vg:64766565"/>
<keyword evidence="2" id="KW-1185">Reference proteome</keyword>
<accession>A0A6G6XK58</accession>
<organism evidence="1 2">
    <name type="scientific">Gordonia phage Skog</name>
    <dbReference type="NCBI Taxonomy" id="2704033"/>
    <lineage>
        <taxon>Viruses</taxon>
        <taxon>Duplodnaviria</taxon>
        <taxon>Heunggongvirae</taxon>
        <taxon>Uroviricota</taxon>
        <taxon>Caudoviricetes</taxon>
        <taxon>Skogvirus</taxon>
        <taxon>Skogvirus Skog</taxon>
    </lineage>
</organism>
<sequence>MTDQDTTKMWLDGKRVVFRDDKGRYHSFKLEDGSHEQTFSHSAFRDGWTPLVPRLQTLTVYRESDKMPEPDRENLLHNDFVRDWFGLFSDEELGYRPLPDSPPMNDIRIREIEHRGEMVREQVLDLIEKIDVQHQRDERIRKATEAFWDKKVDKTGEGNYFNEQSKLTQDRLISSMKFAFEAAGVALP</sequence>
<dbReference type="Proteomes" id="UP000503093">
    <property type="component" value="Segment"/>
</dbReference>
<dbReference type="RefSeq" id="YP_010059333.1">
    <property type="nucleotide sequence ID" value="NC_054725.1"/>
</dbReference>
<evidence type="ECO:0000313" key="1">
    <source>
        <dbReference type="EMBL" id="QIG58235.1"/>
    </source>
</evidence>
<dbReference type="GeneID" id="64766565"/>
<protein>
    <submittedName>
        <fullName evidence="1">Uncharacterized protein</fullName>
    </submittedName>
</protein>